<reference evidence="2 3" key="1">
    <citation type="submission" date="2018-03" db="EMBL/GenBank/DDBJ databases">
        <title>Genome sequencing of Phreatobacter sp.</title>
        <authorList>
            <person name="Kim S.-J."/>
            <person name="Heo J."/>
            <person name="Kwon S.-W."/>
        </authorList>
    </citation>
    <scope>NUCLEOTIDE SEQUENCE [LARGE SCALE GENOMIC DNA]</scope>
    <source>
        <strain evidence="2 3">S-12</strain>
    </source>
</reference>
<dbReference type="RefSeq" id="WP_106750064.1">
    <property type="nucleotide sequence ID" value="NZ_CP027668.1"/>
</dbReference>
<dbReference type="OrthoDB" id="7917007at2"/>
<evidence type="ECO:0000313" key="2">
    <source>
        <dbReference type="EMBL" id="AVO46694.1"/>
    </source>
</evidence>
<evidence type="ECO:0000256" key="1">
    <source>
        <dbReference type="SAM" id="MobiDB-lite"/>
    </source>
</evidence>
<dbReference type="AlphaFoldDB" id="A0A2S0NEU6"/>
<organism evidence="2 3">
    <name type="scientific">Phreatobacter cathodiphilus</name>
    <dbReference type="NCBI Taxonomy" id="1868589"/>
    <lineage>
        <taxon>Bacteria</taxon>
        <taxon>Pseudomonadati</taxon>
        <taxon>Pseudomonadota</taxon>
        <taxon>Alphaproteobacteria</taxon>
        <taxon>Hyphomicrobiales</taxon>
        <taxon>Phreatobacteraceae</taxon>
        <taxon>Phreatobacter</taxon>
    </lineage>
</organism>
<sequence>MGQTNVDWRSVRAEAEELAAWKRFGLLLASARREILQFKAHVQGLRLARAMEAFGRAASERAYNPDQPRVPAGNPDGGQWTSLFGGSPGELDEVQDSTAGDWIEVAANGHHFVPGAVATAKELHLSDEAIRAFDREKTGPLLGPRHGWSTAHAVYNDAVREKLDQFLAERGIRPQDMTAAQAREFAASIRSSTDPRIRDFNLQIYRRQLYYLLRRYRIRD</sequence>
<dbReference type="EMBL" id="CP027668">
    <property type="protein sequence ID" value="AVO46694.1"/>
    <property type="molecule type" value="Genomic_DNA"/>
</dbReference>
<feature type="region of interest" description="Disordered" evidence="1">
    <location>
        <begin position="62"/>
        <end position="91"/>
    </location>
</feature>
<keyword evidence="3" id="KW-1185">Reference proteome</keyword>
<dbReference type="KEGG" id="phr:C6569_17395"/>
<gene>
    <name evidence="2" type="ORF">C6569_17395</name>
</gene>
<accession>A0A2S0NEU6</accession>
<dbReference type="Proteomes" id="UP000237889">
    <property type="component" value="Chromosome"/>
</dbReference>
<proteinExistence type="predicted"/>
<evidence type="ECO:0000313" key="3">
    <source>
        <dbReference type="Proteomes" id="UP000237889"/>
    </source>
</evidence>
<name>A0A2S0NEU6_9HYPH</name>
<protein>
    <submittedName>
        <fullName evidence="2">Uncharacterized protein</fullName>
    </submittedName>
</protein>